<organism evidence="13 14">
    <name type="scientific">Cyprinodon variegatus</name>
    <name type="common">Sheepshead minnow</name>
    <dbReference type="NCBI Taxonomy" id="28743"/>
    <lineage>
        <taxon>Eukaryota</taxon>
        <taxon>Metazoa</taxon>
        <taxon>Chordata</taxon>
        <taxon>Craniata</taxon>
        <taxon>Vertebrata</taxon>
        <taxon>Euteleostomi</taxon>
        <taxon>Actinopterygii</taxon>
        <taxon>Neopterygii</taxon>
        <taxon>Teleostei</taxon>
        <taxon>Neoteleostei</taxon>
        <taxon>Acanthomorphata</taxon>
        <taxon>Ovalentaria</taxon>
        <taxon>Atherinomorphae</taxon>
        <taxon>Cyprinodontiformes</taxon>
        <taxon>Cyprinodontidae</taxon>
        <taxon>Cyprinodon</taxon>
    </lineage>
</organism>
<feature type="compositionally biased region" description="Basic and acidic residues" evidence="11">
    <location>
        <begin position="234"/>
        <end position="260"/>
    </location>
</feature>
<evidence type="ECO:0000313" key="13">
    <source>
        <dbReference type="Ensembl" id="ENSCVAP00000015124.1"/>
    </source>
</evidence>
<evidence type="ECO:0000256" key="3">
    <source>
        <dbReference type="ARBA" id="ARBA00022723"/>
    </source>
</evidence>
<feature type="domain" description="C2H2-type" evidence="12">
    <location>
        <begin position="384"/>
        <end position="411"/>
    </location>
</feature>
<protein>
    <submittedName>
        <fullName evidence="13">Oocyte zinc finger protein XlCOF22-like</fullName>
    </submittedName>
</protein>
<keyword evidence="3" id="KW-0479">Metal-binding</keyword>
<feature type="compositionally biased region" description="Polar residues" evidence="11">
    <location>
        <begin position="292"/>
        <end position="303"/>
    </location>
</feature>
<reference evidence="13" key="2">
    <citation type="submission" date="2025-09" db="UniProtKB">
        <authorList>
            <consortium name="Ensembl"/>
        </authorList>
    </citation>
    <scope>IDENTIFICATION</scope>
</reference>
<dbReference type="PROSITE" id="PS00028">
    <property type="entry name" value="ZINC_FINGER_C2H2_1"/>
    <property type="match status" value="3"/>
</dbReference>
<evidence type="ECO:0000256" key="6">
    <source>
        <dbReference type="ARBA" id="ARBA00022833"/>
    </source>
</evidence>
<dbReference type="InterPro" id="IPR013087">
    <property type="entry name" value="Znf_C2H2_type"/>
</dbReference>
<dbReference type="OrthoDB" id="427030at2759"/>
<name>A0A3Q2D9J6_CYPVA</name>
<evidence type="ECO:0000256" key="11">
    <source>
        <dbReference type="SAM" id="MobiDB-lite"/>
    </source>
</evidence>
<dbReference type="GO" id="GO:0008270">
    <property type="term" value="F:zinc ion binding"/>
    <property type="evidence" value="ECO:0007669"/>
    <property type="project" value="UniProtKB-KW"/>
</dbReference>
<dbReference type="AlphaFoldDB" id="A0A3Q2D9J6"/>
<feature type="domain" description="C2H2-type" evidence="12">
    <location>
        <begin position="412"/>
        <end position="440"/>
    </location>
</feature>
<dbReference type="PANTHER" id="PTHR24394">
    <property type="entry name" value="ZINC FINGER PROTEIN"/>
    <property type="match status" value="1"/>
</dbReference>
<evidence type="ECO:0000256" key="2">
    <source>
        <dbReference type="ARBA" id="ARBA00006991"/>
    </source>
</evidence>
<dbReference type="Ensembl" id="ENSCVAT00000023136.1">
    <property type="protein sequence ID" value="ENSCVAP00000015124.1"/>
    <property type="gene ID" value="ENSCVAG00000017868.1"/>
</dbReference>
<comment type="subcellular location">
    <subcellularLocation>
        <location evidence="1">Nucleus</location>
    </subcellularLocation>
</comment>
<comment type="similarity">
    <text evidence="2">Belongs to the krueppel C2H2-type zinc-finger protein family.</text>
</comment>
<dbReference type="GO" id="GO:0000981">
    <property type="term" value="F:DNA-binding transcription factor activity, RNA polymerase II-specific"/>
    <property type="evidence" value="ECO:0007669"/>
    <property type="project" value="TreeGrafter"/>
</dbReference>
<dbReference type="GeneTree" id="ENSGT00940000161979"/>
<keyword evidence="5 10" id="KW-0863">Zinc-finger</keyword>
<dbReference type="GO" id="GO:0003677">
    <property type="term" value="F:DNA binding"/>
    <property type="evidence" value="ECO:0007669"/>
    <property type="project" value="UniProtKB-KW"/>
</dbReference>
<dbReference type="GeneID" id="107104156"/>
<evidence type="ECO:0000259" key="12">
    <source>
        <dbReference type="PROSITE" id="PS50157"/>
    </source>
</evidence>
<feature type="compositionally biased region" description="Polar residues" evidence="11">
    <location>
        <begin position="167"/>
        <end position="185"/>
    </location>
</feature>
<dbReference type="SMART" id="SM00355">
    <property type="entry name" value="ZnF_C2H2"/>
    <property type="match status" value="3"/>
</dbReference>
<evidence type="ECO:0000256" key="5">
    <source>
        <dbReference type="ARBA" id="ARBA00022771"/>
    </source>
</evidence>
<dbReference type="RefSeq" id="XP_015259571.1">
    <property type="nucleotide sequence ID" value="XM_015404085.1"/>
</dbReference>
<keyword evidence="6" id="KW-0862">Zinc</keyword>
<dbReference type="KEGG" id="cvg:107104156"/>
<feature type="domain" description="C2H2-type" evidence="12">
    <location>
        <begin position="356"/>
        <end position="383"/>
    </location>
</feature>
<dbReference type="FunFam" id="3.30.160.60:FF:002343">
    <property type="entry name" value="Zinc finger protein 33A"/>
    <property type="match status" value="1"/>
</dbReference>
<evidence type="ECO:0000256" key="4">
    <source>
        <dbReference type="ARBA" id="ARBA00022737"/>
    </source>
</evidence>
<dbReference type="SUPFAM" id="SSF57667">
    <property type="entry name" value="beta-beta-alpha zinc fingers"/>
    <property type="match status" value="2"/>
</dbReference>
<evidence type="ECO:0000256" key="1">
    <source>
        <dbReference type="ARBA" id="ARBA00004123"/>
    </source>
</evidence>
<evidence type="ECO:0000313" key="14">
    <source>
        <dbReference type="Proteomes" id="UP000265020"/>
    </source>
</evidence>
<sequence>MASVLPLRGFIRQKLDAAAEEIFSEVEKSIRLLEMSLREQLIQQLTELHQQKVSEEDVLDDPQLWTGGRSHSLDQEEAEPPPGQEQVQLPGNLKTEGRPGGSDRGPVQMEELDLKQQLLDTSCKLEIESHRSESPHGPEEVLADREIWTHGPTRNADQEETEPPWIKQNQEEPQPLWINQNQEETGSLHIKQDEEDPEPPWIKQNQEEDSVYSEERLLIHQNFNPVPSDEESDQREPEPVPEQVHSDTSDGGHVESEPSERSLNVSQTKKQQYEESSSGSESLGGFGPGFSRTSSLMSHIRTSSPEEAFSAGLLAVEPSSSSQPHHPFLVGHAGTPSSQLLAANSKRRTRTAESLYSCGSCGKRFRFHCRYLSHLRTHTGEKPFSCGECGKRFTQGGSLWRHVRTHSGEKPFLCRTCGKSFTQKSGLLGHIRTQHAAKQPCSG</sequence>
<evidence type="ECO:0000256" key="10">
    <source>
        <dbReference type="PROSITE-ProRule" id="PRU00042"/>
    </source>
</evidence>
<dbReference type="InterPro" id="IPR036236">
    <property type="entry name" value="Znf_C2H2_sf"/>
</dbReference>
<keyword evidence="8" id="KW-0804">Transcription</keyword>
<dbReference type="Gene3D" id="3.30.160.60">
    <property type="entry name" value="Classic Zinc Finger"/>
    <property type="match status" value="3"/>
</dbReference>
<keyword evidence="14" id="KW-1185">Reference proteome</keyword>
<feature type="compositionally biased region" description="Basic and acidic residues" evidence="11">
    <location>
        <begin position="123"/>
        <end position="148"/>
    </location>
</feature>
<dbReference type="Pfam" id="PF00096">
    <property type="entry name" value="zf-C2H2"/>
    <property type="match status" value="2"/>
</dbReference>
<reference evidence="13" key="1">
    <citation type="submission" date="2025-08" db="UniProtKB">
        <authorList>
            <consortium name="Ensembl"/>
        </authorList>
    </citation>
    <scope>IDENTIFICATION</scope>
</reference>
<feature type="region of interest" description="Disordered" evidence="11">
    <location>
        <begin position="316"/>
        <end position="335"/>
    </location>
</feature>
<feature type="region of interest" description="Disordered" evidence="11">
    <location>
        <begin position="51"/>
        <end position="303"/>
    </location>
</feature>
<evidence type="ECO:0000256" key="8">
    <source>
        <dbReference type="ARBA" id="ARBA00023163"/>
    </source>
</evidence>
<dbReference type="GO" id="GO:0005634">
    <property type="term" value="C:nucleus"/>
    <property type="evidence" value="ECO:0007669"/>
    <property type="project" value="UniProtKB-SubCell"/>
</dbReference>
<proteinExistence type="inferred from homology"/>
<accession>A0A3Q2D9J6</accession>
<dbReference type="FunFam" id="3.30.160.60:FF:001442">
    <property type="entry name" value="zinc finger protein 696"/>
    <property type="match status" value="1"/>
</dbReference>
<evidence type="ECO:0000256" key="7">
    <source>
        <dbReference type="ARBA" id="ARBA00023015"/>
    </source>
</evidence>
<keyword evidence="7" id="KW-0805">Transcription regulation</keyword>
<dbReference type="PANTHER" id="PTHR24394:SF48">
    <property type="entry name" value="ZINC FINGER PROTEIN 771"/>
    <property type="match status" value="1"/>
</dbReference>
<feature type="compositionally biased region" description="Polar residues" evidence="11">
    <location>
        <begin position="261"/>
        <end position="270"/>
    </location>
</feature>
<keyword evidence="4" id="KW-0677">Repeat</keyword>
<dbReference type="Proteomes" id="UP000265020">
    <property type="component" value="Unassembled WGS sequence"/>
</dbReference>
<dbReference type="PROSITE" id="PS50157">
    <property type="entry name" value="ZINC_FINGER_C2H2_2"/>
    <property type="match status" value="3"/>
</dbReference>
<evidence type="ECO:0000256" key="9">
    <source>
        <dbReference type="ARBA" id="ARBA00023242"/>
    </source>
</evidence>
<keyword evidence="9" id="KW-0539">Nucleus</keyword>